<protein>
    <submittedName>
        <fullName evidence="1">Uncharacterized protein</fullName>
    </submittedName>
</protein>
<accession>A0A100XYF4</accession>
<dbReference type="STRING" id="227598.APY94_04145"/>
<dbReference type="EMBL" id="LLYW01000013">
    <property type="protein sequence ID" value="KUH33929.1"/>
    <property type="molecule type" value="Genomic_DNA"/>
</dbReference>
<sequence>MVRVVIVIETGARTDVLRPFGEIEVPVTYDEFYFDAPEGLSDDELLEFVRKMQKKLYDESGMFVHGPVFVEGRDEPIGRV</sequence>
<organism evidence="1 2">
    <name type="scientific">Thermococcus celericrescens</name>
    <dbReference type="NCBI Taxonomy" id="227598"/>
    <lineage>
        <taxon>Archaea</taxon>
        <taxon>Methanobacteriati</taxon>
        <taxon>Methanobacteriota</taxon>
        <taxon>Thermococci</taxon>
        <taxon>Thermococcales</taxon>
        <taxon>Thermococcaceae</taxon>
        <taxon>Thermococcus</taxon>
    </lineage>
</organism>
<dbReference type="AlphaFoldDB" id="A0A100XYF4"/>
<evidence type="ECO:0000313" key="1">
    <source>
        <dbReference type="EMBL" id="KUH33929.1"/>
    </source>
</evidence>
<dbReference type="RefSeq" id="WP_058938437.1">
    <property type="nucleotide sequence ID" value="NZ_LLYW01000013.1"/>
</dbReference>
<keyword evidence="2" id="KW-1185">Reference proteome</keyword>
<dbReference type="Proteomes" id="UP000053462">
    <property type="component" value="Unassembled WGS sequence"/>
</dbReference>
<proteinExistence type="predicted"/>
<name>A0A100XYF4_9EURY</name>
<reference evidence="1 2" key="1">
    <citation type="submission" date="2015-10" db="EMBL/GenBank/DDBJ databases">
        <title>Draft genome sequence of Thermococcus celericrescens strain DSM 17994.</title>
        <authorList>
            <person name="Hong S.-J."/>
            <person name="Park C.-E."/>
            <person name="Shin J.-H."/>
        </authorList>
    </citation>
    <scope>NUCLEOTIDE SEQUENCE [LARGE SCALE GENOMIC DNA]</scope>
    <source>
        <strain evidence="1 2">DSM 17994</strain>
    </source>
</reference>
<gene>
    <name evidence="1" type="ORF">APY94_04145</name>
</gene>
<comment type="caution">
    <text evidence="1">The sequence shown here is derived from an EMBL/GenBank/DDBJ whole genome shotgun (WGS) entry which is preliminary data.</text>
</comment>
<evidence type="ECO:0000313" key="2">
    <source>
        <dbReference type="Proteomes" id="UP000053462"/>
    </source>
</evidence>